<dbReference type="Proteomes" id="UP000593594">
    <property type="component" value="Chromosome"/>
</dbReference>
<name>A0A7S8C685_9HYPH</name>
<proteinExistence type="predicted"/>
<dbReference type="AlphaFoldDB" id="A0A7S8C685"/>
<evidence type="ECO:0000313" key="4">
    <source>
        <dbReference type="EMBL" id="QPC44147.1"/>
    </source>
</evidence>
<dbReference type="RefSeq" id="WP_213161513.1">
    <property type="nucleotide sequence ID" value="NZ_CP058214.1"/>
</dbReference>
<dbReference type="KEGG" id="kmn:HW532_16470"/>
<evidence type="ECO:0000259" key="3">
    <source>
        <dbReference type="Pfam" id="PF02826"/>
    </source>
</evidence>
<dbReference type="GO" id="GO:0016491">
    <property type="term" value="F:oxidoreductase activity"/>
    <property type="evidence" value="ECO:0007669"/>
    <property type="project" value="UniProtKB-KW"/>
</dbReference>
<gene>
    <name evidence="4" type="ORF">HW532_16470</name>
</gene>
<keyword evidence="1" id="KW-0560">Oxidoreductase</keyword>
<reference evidence="4 5" key="1">
    <citation type="submission" date="2020-06" db="EMBL/GenBank/DDBJ databases">
        <title>Genome sequence of 2 isolates from Red Sea Mangroves.</title>
        <authorList>
            <person name="Sefrji F."/>
            <person name="Michoud G."/>
            <person name="Merlino G."/>
            <person name="Daffonchio D."/>
        </authorList>
    </citation>
    <scope>NUCLEOTIDE SEQUENCE [LARGE SCALE GENOMIC DNA]</scope>
    <source>
        <strain evidence="4 5">R1DC25</strain>
    </source>
</reference>
<evidence type="ECO:0000256" key="1">
    <source>
        <dbReference type="ARBA" id="ARBA00023002"/>
    </source>
</evidence>
<dbReference type="EMBL" id="CP058214">
    <property type="protein sequence ID" value="QPC44147.1"/>
    <property type="molecule type" value="Genomic_DNA"/>
</dbReference>
<keyword evidence="4" id="KW-0670">Pyruvate</keyword>
<dbReference type="Pfam" id="PF02826">
    <property type="entry name" value="2-Hacid_dh_C"/>
    <property type="match status" value="1"/>
</dbReference>
<dbReference type="GO" id="GO:0051287">
    <property type="term" value="F:NAD binding"/>
    <property type="evidence" value="ECO:0007669"/>
    <property type="project" value="InterPro"/>
</dbReference>
<feature type="domain" description="D-isomer specific 2-hydroxyacid dehydrogenase NAD-binding" evidence="3">
    <location>
        <begin position="101"/>
        <end position="273"/>
    </location>
</feature>
<dbReference type="SUPFAM" id="SSF52283">
    <property type="entry name" value="Formate/glycerate dehydrogenase catalytic domain-like"/>
    <property type="match status" value="1"/>
</dbReference>
<dbReference type="Gene3D" id="3.40.50.720">
    <property type="entry name" value="NAD(P)-binding Rossmann-like Domain"/>
    <property type="match status" value="2"/>
</dbReference>
<evidence type="ECO:0000256" key="2">
    <source>
        <dbReference type="ARBA" id="ARBA00023027"/>
    </source>
</evidence>
<dbReference type="InterPro" id="IPR036291">
    <property type="entry name" value="NAD(P)-bd_dom_sf"/>
</dbReference>
<organism evidence="4 5">
    <name type="scientific">Kaustia mangrovi</name>
    <dbReference type="NCBI Taxonomy" id="2593653"/>
    <lineage>
        <taxon>Bacteria</taxon>
        <taxon>Pseudomonadati</taxon>
        <taxon>Pseudomonadota</taxon>
        <taxon>Alphaproteobacteria</taxon>
        <taxon>Hyphomicrobiales</taxon>
        <taxon>Parvibaculaceae</taxon>
        <taxon>Kaustia</taxon>
    </lineage>
</organism>
<dbReference type="SUPFAM" id="SSF51735">
    <property type="entry name" value="NAD(P)-binding Rossmann-fold domains"/>
    <property type="match status" value="1"/>
</dbReference>
<dbReference type="CDD" id="cd12164">
    <property type="entry name" value="GDH_like_2"/>
    <property type="match status" value="1"/>
</dbReference>
<evidence type="ECO:0000313" key="5">
    <source>
        <dbReference type="Proteomes" id="UP000593594"/>
    </source>
</evidence>
<sequence length="308" mass="33327">MTILYRAETQRGREWQELFARNAPDLDFRIWPDDIDPARVDYLVVWSPPDDFIPQFPNLKAVFSVGAGVDHIDLDAVPETVPLVRMIEPGLVTGMVEFTAMSVLALQRDLIAYIAQQRAGEWRQHRLVPARACRVGVMGLGMLGQAVLGHLATLGFQLSGWSRTQKTLEGVDCHAGADGLKPFLSGCDILVCLLPLTAETRGILNADTFAALPEGAGIVNVGRGGHLVEDDLIAALDSGHIKGAVLDVFSEEPLPAGHPFWHHPGVLLTPHIASVAGGDAGGLALLDNIRRHQRGEPLEGLIDRARGY</sequence>
<keyword evidence="2" id="KW-0520">NAD</keyword>
<dbReference type="PANTHER" id="PTHR43333:SF1">
    <property type="entry name" value="D-ISOMER SPECIFIC 2-HYDROXYACID DEHYDROGENASE NAD-BINDING DOMAIN-CONTAINING PROTEIN"/>
    <property type="match status" value="1"/>
</dbReference>
<keyword evidence="5" id="KW-1185">Reference proteome</keyword>
<accession>A0A7S8C685</accession>
<dbReference type="PANTHER" id="PTHR43333">
    <property type="entry name" value="2-HACID_DH_C DOMAIN-CONTAINING PROTEIN"/>
    <property type="match status" value="1"/>
</dbReference>
<protein>
    <submittedName>
        <fullName evidence="4">Glyoxylate/hydroxypyruvate reductase A</fullName>
    </submittedName>
</protein>
<dbReference type="InterPro" id="IPR006140">
    <property type="entry name" value="D-isomer_DH_NAD-bd"/>
</dbReference>